<proteinExistence type="predicted"/>
<accession>A0ABW1ETI2</accession>
<evidence type="ECO:0008006" key="4">
    <source>
        <dbReference type="Google" id="ProtNLM"/>
    </source>
</evidence>
<organism evidence="2 3">
    <name type="scientific">Kitasatospora aburaviensis</name>
    <dbReference type="NCBI Taxonomy" id="67265"/>
    <lineage>
        <taxon>Bacteria</taxon>
        <taxon>Bacillati</taxon>
        <taxon>Actinomycetota</taxon>
        <taxon>Actinomycetes</taxon>
        <taxon>Kitasatosporales</taxon>
        <taxon>Streptomycetaceae</taxon>
        <taxon>Kitasatospora</taxon>
    </lineage>
</organism>
<dbReference type="Proteomes" id="UP001596067">
    <property type="component" value="Unassembled WGS sequence"/>
</dbReference>
<comment type="caution">
    <text evidence="2">The sequence shown here is derived from an EMBL/GenBank/DDBJ whole genome shotgun (WGS) entry which is preliminary data.</text>
</comment>
<feature type="region of interest" description="Disordered" evidence="1">
    <location>
        <begin position="116"/>
        <end position="152"/>
    </location>
</feature>
<evidence type="ECO:0000313" key="2">
    <source>
        <dbReference type="EMBL" id="MFC5883974.1"/>
    </source>
</evidence>
<sequence>MHVHFIAPERYVRASHEIVRHPRLRATAKTLLLWALSLPPGSRDTVLTIGKRMPEGRTAVARARAQLIEEGFLHVRRSQHPTKGTWTTRVLVSSVPLTEPEQIDAAWLSTVRNPALGEGEGRGVGTFPQGEKNEGNTSLPAQDASEDASGEARATAAGLLGRLTARDRRLQLGVAEVLGLAPLVADWLARDPDIGRLREALLGGLPSHVLAPAGFVRSRLERKMPAAHTADAAPPAAIGECAHCADPVAGGGSVCRRCAGVAPRAAGPDRAAVERTRRGAERARDLLRATVPVLAPAP</sequence>
<keyword evidence="3" id="KW-1185">Reference proteome</keyword>
<reference evidence="3" key="1">
    <citation type="journal article" date="2019" name="Int. J. Syst. Evol. Microbiol.">
        <title>The Global Catalogue of Microorganisms (GCM) 10K type strain sequencing project: providing services to taxonomists for standard genome sequencing and annotation.</title>
        <authorList>
            <consortium name="The Broad Institute Genomics Platform"/>
            <consortium name="The Broad Institute Genome Sequencing Center for Infectious Disease"/>
            <person name="Wu L."/>
            <person name="Ma J."/>
        </authorList>
    </citation>
    <scope>NUCLEOTIDE SEQUENCE [LARGE SCALE GENOMIC DNA]</scope>
    <source>
        <strain evidence="3">CGMCC 4.1469</strain>
    </source>
</reference>
<protein>
    <recommendedName>
        <fullName evidence="4">Helix-turn-helix domain-containing protein</fullName>
    </recommendedName>
</protein>
<evidence type="ECO:0000256" key="1">
    <source>
        <dbReference type="SAM" id="MobiDB-lite"/>
    </source>
</evidence>
<dbReference type="RefSeq" id="WP_313763321.1">
    <property type="nucleotide sequence ID" value="NZ_BAAAVH010000108.1"/>
</dbReference>
<dbReference type="EMBL" id="JBHSOD010000002">
    <property type="protein sequence ID" value="MFC5883974.1"/>
    <property type="molecule type" value="Genomic_DNA"/>
</dbReference>
<gene>
    <name evidence="2" type="ORF">ACFP0N_03120</name>
</gene>
<evidence type="ECO:0000313" key="3">
    <source>
        <dbReference type="Proteomes" id="UP001596067"/>
    </source>
</evidence>
<name>A0ABW1ETI2_9ACTN</name>